<dbReference type="Pfam" id="PF00512">
    <property type="entry name" value="HisKA"/>
    <property type="match status" value="1"/>
</dbReference>
<feature type="domain" description="PAS" evidence="8">
    <location>
        <begin position="16"/>
        <end position="82"/>
    </location>
</feature>
<dbReference type="SMART" id="SM00091">
    <property type="entry name" value="PAS"/>
    <property type="match status" value="2"/>
</dbReference>
<dbReference type="SUPFAM" id="SSF47384">
    <property type="entry name" value="Homodimeric domain of signal transducing histidine kinase"/>
    <property type="match status" value="1"/>
</dbReference>
<name>A0A150J127_9EURY</name>
<dbReference type="Pfam" id="PF08448">
    <property type="entry name" value="PAS_4"/>
    <property type="match status" value="1"/>
</dbReference>
<dbReference type="InterPro" id="IPR036097">
    <property type="entry name" value="HisK_dim/P_sf"/>
</dbReference>
<keyword evidence="3" id="KW-0597">Phosphoprotein</keyword>
<feature type="domain" description="PAS" evidence="8">
    <location>
        <begin position="140"/>
        <end position="194"/>
    </location>
</feature>
<feature type="domain" description="PAC" evidence="9">
    <location>
        <begin position="87"/>
        <end position="139"/>
    </location>
</feature>
<dbReference type="SMART" id="SM00086">
    <property type="entry name" value="PAC"/>
    <property type="match status" value="2"/>
</dbReference>
<keyword evidence="4" id="KW-0808">Transferase</keyword>
<organism evidence="10 11">
    <name type="scientific">Candidatus Methanofastidiosum methylothiophilum</name>
    <dbReference type="NCBI Taxonomy" id="1705564"/>
    <lineage>
        <taxon>Archaea</taxon>
        <taxon>Methanobacteriati</taxon>
        <taxon>Methanobacteriota</taxon>
        <taxon>Stenosarchaea group</taxon>
        <taxon>Candidatus Methanofastidiosia</taxon>
        <taxon>Candidatus Methanofastidiosales</taxon>
        <taxon>Candidatus Methanofastidiosaceae</taxon>
        <taxon>Candidatus Methanofastidiosum</taxon>
    </lineage>
</organism>
<dbReference type="Gene3D" id="3.30.565.10">
    <property type="entry name" value="Histidine kinase-like ATPase, C-terminal domain"/>
    <property type="match status" value="1"/>
</dbReference>
<dbReference type="InterPro" id="IPR000014">
    <property type="entry name" value="PAS"/>
</dbReference>
<evidence type="ECO:0000259" key="8">
    <source>
        <dbReference type="PROSITE" id="PS50112"/>
    </source>
</evidence>
<dbReference type="PATRIC" id="fig|1705409.3.peg.1443"/>
<dbReference type="InterPro" id="IPR003594">
    <property type="entry name" value="HATPase_dom"/>
</dbReference>
<dbReference type="InterPro" id="IPR013656">
    <property type="entry name" value="PAS_4"/>
</dbReference>
<proteinExistence type="predicted"/>
<evidence type="ECO:0000313" key="10">
    <source>
        <dbReference type="EMBL" id="KYC50953.1"/>
    </source>
</evidence>
<dbReference type="InterPro" id="IPR036890">
    <property type="entry name" value="HATPase_C_sf"/>
</dbReference>
<comment type="caution">
    <text evidence="10">The sequence shown here is derived from an EMBL/GenBank/DDBJ whole genome shotgun (WGS) entry which is preliminary data.</text>
</comment>
<dbReference type="Pfam" id="PF02518">
    <property type="entry name" value="HATPase_c"/>
    <property type="match status" value="1"/>
</dbReference>
<dbReference type="SUPFAM" id="SSF55874">
    <property type="entry name" value="ATPase domain of HSP90 chaperone/DNA topoisomerase II/histidine kinase"/>
    <property type="match status" value="1"/>
</dbReference>
<dbReference type="CDD" id="cd00130">
    <property type="entry name" value="PAS"/>
    <property type="match status" value="2"/>
</dbReference>
<dbReference type="EC" id="2.7.13.3" evidence="2"/>
<dbReference type="AlphaFoldDB" id="A0A150J127"/>
<protein>
    <recommendedName>
        <fullName evidence="2">histidine kinase</fullName>
        <ecNumber evidence="2">2.7.13.3</ecNumber>
    </recommendedName>
</protein>
<evidence type="ECO:0000259" key="9">
    <source>
        <dbReference type="PROSITE" id="PS50113"/>
    </source>
</evidence>
<evidence type="ECO:0000256" key="2">
    <source>
        <dbReference type="ARBA" id="ARBA00012438"/>
    </source>
</evidence>
<gene>
    <name evidence="10" type="ORF">AMQ22_01384</name>
</gene>
<dbReference type="InterPro" id="IPR001610">
    <property type="entry name" value="PAC"/>
</dbReference>
<evidence type="ECO:0000256" key="1">
    <source>
        <dbReference type="ARBA" id="ARBA00000085"/>
    </source>
</evidence>
<evidence type="ECO:0000313" key="11">
    <source>
        <dbReference type="Proteomes" id="UP000075398"/>
    </source>
</evidence>
<dbReference type="InterPro" id="IPR035965">
    <property type="entry name" value="PAS-like_dom_sf"/>
</dbReference>
<dbReference type="SMART" id="SM00387">
    <property type="entry name" value="HATPase_c"/>
    <property type="match status" value="1"/>
</dbReference>
<dbReference type="PROSITE" id="PS50109">
    <property type="entry name" value="HIS_KIN"/>
    <property type="match status" value="1"/>
</dbReference>
<dbReference type="Proteomes" id="UP000075398">
    <property type="component" value="Unassembled WGS sequence"/>
</dbReference>
<feature type="domain" description="PAC" evidence="9">
    <location>
        <begin position="214"/>
        <end position="269"/>
    </location>
</feature>
<keyword evidence="5 10" id="KW-0418">Kinase</keyword>
<dbReference type="NCBIfam" id="TIGR00229">
    <property type="entry name" value="sensory_box"/>
    <property type="match status" value="2"/>
</dbReference>
<dbReference type="PRINTS" id="PR00344">
    <property type="entry name" value="BCTRLSENSOR"/>
</dbReference>
<dbReference type="FunFam" id="3.30.565.10:FF:000006">
    <property type="entry name" value="Sensor histidine kinase WalK"/>
    <property type="match status" value="1"/>
</dbReference>
<dbReference type="InterPro" id="IPR000700">
    <property type="entry name" value="PAS-assoc_C"/>
</dbReference>
<dbReference type="PROSITE" id="PS50112">
    <property type="entry name" value="PAS"/>
    <property type="match status" value="2"/>
</dbReference>
<dbReference type="Gene3D" id="1.10.287.130">
    <property type="match status" value="1"/>
</dbReference>
<dbReference type="PANTHER" id="PTHR43304:SF1">
    <property type="entry name" value="PAC DOMAIN-CONTAINING PROTEIN"/>
    <property type="match status" value="1"/>
</dbReference>
<dbReference type="EMBL" id="LNGC01000065">
    <property type="protein sequence ID" value="KYC50953.1"/>
    <property type="molecule type" value="Genomic_DNA"/>
</dbReference>
<dbReference type="Pfam" id="PF00989">
    <property type="entry name" value="PAS"/>
    <property type="match status" value="1"/>
</dbReference>
<dbReference type="PROSITE" id="PS50113">
    <property type="entry name" value="PAC"/>
    <property type="match status" value="2"/>
</dbReference>
<reference evidence="10 11" key="1">
    <citation type="journal article" date="2016" name="ISME J.">
        <title>Chasing the elusive Euryarchaeota class WSA2: genomes reveal a uniquely fastidious methyl-reducing methanogen.</title>
        <authorList>
            <person name="Nobu M.K."/>
            <person name="Narihiro T."/>
            <person name="Kuroda K."/>
            <person name="Mei R."/>
            <person name="Liu W.T."/>
        </authorList>
    </citation>
    <scope>NUCLEOTIDE SEQUENCE [LARGE SCALE GENOMIC DNA]</scope>
    <source>
        <strain evidence="10">U1lsi0528_Bin055</strain>
    </source>
</reference>
<evidence type="ECO:0000256" key="4">
    <source>
        <dbReference type="ARBA" id="ARBA00022679"/>
    </source>
</evidence>
<dbReference type="InterPro" id="IPR004358">
    <property type="entry name" value="Sig_transdc_His_kin-like_C"/>
</dbReference>
<evidence type="ECO:0000256" key="3">
    <source>
        <dbReference type="ARBA" id="ARBA00022553"/>
    </source>
</evidence>
<evidence type="ECO:0000256" key="6">
    <source>
        <dbReference type="SAM" id="Coils"/>
    </source>
</evidence>
<dbReference type="GO" id="GO:0006355">
    <property type="term" value="P:regulation of DNA-templated transcription"/>
    <property type="evidence" value="ECO:0007669"/>
    <property type="project" value="InterPro"/>
</dbReference>
<evidence type="ECO:0000256" key="5">
    <source>
        <dbReference type="ARBA" id="ARBA00022777"/>
    </source>
</evidence>
<dbReference type="InterPro" id="IPR005467">
    <property type="entry name" value="His_kinase_dom"/>
</dbReference>
<dbReference type="InterPro" id="IPR052162">
    <property type="entry name" value="Sensor_kinase/Photoreceptor"/>
</dbReference>
<dbReference type="Gene3D" id="3.30.450.20">
    <property type="entry name" value="PAS domain"/>
    <property type="match status" value="2"/>
</dbReference>
<keyword evidence="6" id="KW-0175">Coiled coil</keyword>
<sequence>MNHSRIFASSNTVLKHEENYRNLFVNIGEAVWIATIGGIVLDANPATSEMLGSKLEDIIGNKIIGYYSNPDDRAKFIELVNKYGFVNDYEIKMKRKDGEIITCLFTATLFKNSEGKVIGYQGIVRDVTKRMLIEKELRDSEEKYRELVENANSIIAKFDKEGKILSMNEFGLNFFGYTNEELLGKTWYETILPNVESTGKVLDNLAKSIIENIDQYNVNLNENVKKNGERVWIYWTNKPIKNDNGEIIAFLSIGTDITERTKLEKELKQRTEELERSNKELEEFAYIASHDLQEPLRMITSYVQLLERRYKDKLDQDATDFIGFAVEGSTRMKSLINDLLVYSRVGTKGKEFISTDLNVILKKVLQNLQIAIEENKAGISIEKMPTIMADDVQMIQLFQNLIGNAIKFKGEDPPIISVKYEEQDKDFVFSISDNGIGIEKEYYNRIFMIFQRLHTRDQYPGTGIGLAVCRKIIERHGGKIWIESEVGKGTTFYFSIPKMEVLNG</sequence>
<dbReference type="PANTHER" id="PTHR43304">
    <property type="entry name" value="PHYTOCHROME-LIKE PROTEIN CPH1"/>
    <property type="match status" value="1"/>
</dbReference>
<evidence type="ECO:0000259" key="7">
    <source>
        <dbReference type="PROSITE" id="PS50109"/>
    </source>
</evidence>
<dbReference type="CDD" id="cd00082">
    <property type="entry name" value="HisKA"/>
    <property type="match status" value="1"/>
</dbReference>
<feature type="domain" description="Histidine kinase" evidence="7">
    <location>
        <begin position="287"/>
        <end position="500"/>
    </location>
</feature>
<dbReference type="SMART" id="SM00388">
    <property type="entry name" value="HisKA"/>
    <property type="match status" value="1"/>
</dbReference>
<accession>A0A150J127</accession>
<comment type="catalytic activity">
    <reaction evidence="1">
        <text>ATP + protein L-histidine = ADP + protein N-phospho-L-histidine.</text>
        <dbReference type="EC" id="2.7.13.3"/>
    </reaction>
</comment>
<feature type="coiled-coil region" evidence="6">
    <location>
        <begin position="130"/>
        <end position="157"/>
    </location>
</feature>
<dbReference type="InterPro" id="IPR013767">
    <property type="entry name" value="PAS_fold"/>
</dbReference>
<dbReference type="GO" id="GO:0000155">
    <property type="term" value="F:phosphorelay sensor kinase activity"/>
    <property type="evidence" value="ECO:0007669"/>
    <property type="project" value="InterPro"/>
</dbReference>
<dbReference type="SUPFAM" id="SSF55785">
    <property type="entry name" value="PYP-like sensor domain (PAS domain)"/>
    <property type="match status" value="2"/>
</dbReference>
<dbReference type="InterPro" id="IPR003661">
    <property type="entry name" value="HisK_dim/P_dom"/>
</dbReference>